<comment type="catalytic activity">
    <reaction evidence="8">
        <text>UDP-alpha-D-glucuronate = UDP-alpha-D-galacturonate</text>
        <dbReference type="Rhea" id="RHEA:11404"/>
        <dbReference type="ChEBI" id="CHEBI:57635"/>
        <dbReference type="ChEBI" id="CHEBI:58052"/>
        <dbReference type="EC" id="5.1.3.6"/>
    </reaction>
</comment>
<dbReference type="PRINTS" id="PR01713">
    <property type="entry name" value="NUCEPIMERASE"/>
</dbReference>
<sequence length="464" mass="51229">MLMAASSSPPDTSKSNKLERYNSYLRPINNTKLLAASSKLLFRATLFVAIILILFFTLNYPPLSDNPQHQHQHRLHVHQNFLTNAFYGGNKGGDADFEKQVRHSATPRRPNGFSVLVTGAAGFVGTHCSLALKKRGDGVLGLDNFNSYYDPSLKRARQALLSKHQIFIVEGDLNDAQLLSKLFEIVPFTHILHLAAQAGVRYAMKNPQSYVKSNIAGFVNLLEICKSADPQPSIVWASSSSVYGLNTQNPFSESHRTDQPASLYAATKKAGEEIAHTYNHIYGLSITGLRFFTVYGPWGRPDMAYFFFTKDILQKKSITIYKTADDKEVARDFTYIDDVVKGCLGALDTAEKSTGSGGKKKAAAQLRIYNLGNTSPEPVGKLVTILEGLLNVKAKKNVVRMPRNGDVPFTHANVSLAYRDFGYKPSTDLSTGLRKFTKWYVGYYGIQSRVKKAENASGSSSSSS</sequence>
<dbReference type="OrthoDB" id="202470at2759"/>
<keyword evidence="4 10" id="KW-1133">Transmembrane helix</keyword>
<reference evidence="12" key="1">
    <citation type="journal article" date="2023" name="Plant J.">
        <title>The genome of the king protea, Protea cynaroides.</title>
        <authorList>
            <person name="Chang J."/>
            <person name="Duong T.A."/>
            <person name="Schoeman C."/>
            <person name="Ma X."/>
            <person name="Roodt D."/>
            <person name="Barker N."/>
            <person name="Li Z."/>
            <person name="Van de Peer Y."/>
            <person name="Mizrachi E."/>
        </authorList>
    </citation>
    <scope>NUCLEOTIDE SEQUENCE</scope>
    <source>
        <tissue evidence="12">Young leaves</tissue>
    </source>
</reference>
<evidence type="ECO:0000259" key="11">
    <source>
        <dbReference type="Pfam" id="PF01370"/>
    </source>
</evidence>
<dbReference type="InterPro" id="IPR036291">
    <property type="entry name" value="NAD(P)-bd_dom_sf"/>
</dbReference>
<evidence type="ECO:0000256" key="8">
    <source>
        <dbReference type="ARBA" id="ARBA00050136"/>
    </source>
</evidence>
<protein>
    <recommendedName>
        <fullName evidence="9">UDP-glucuronate 4-epimerase</fullName>
        <ecNumber evidence="9">5.1.3.6</ecNumber>
    </recommendedName>
</protein>
<evidence type="ECO:0000256" key="7">
    <source>
        <dbReference type="ARBA" id="ARBA00023235"/>
    </source>
</evidence>
<proteinExistence type="inferred from homology"/>
<organism evidence="12 13">
    <name type="scientific">Protea cynaroides</name>
    <dbReference type="NCBI Taxonomy" id="273540"/>
    <lineage>
        <taxon>Eukaryota</taxon>
        <taxon>Viridiplantae</taxon>
        <taxon>Streptophyta</taxon>
        <taxon>Embryophyta</taxon>
        <taxon>Tracheophyta</taxon>
        <taxon>Spermatophyta</taxon>
        <taxon>Magnoliopsida</taxon>
        <taxon>Proteales</taxon>
        <taxon>Proteaceae</taxon>
        <taxon>Protea</taxon>
    </lineage>
</organism>
<dbReference type="GO" id="GO:0050378">
    <property type="term" value="F:UDP-glucuronate 4-epimerase activity"/>
    <property type="evidence" value="ECO:0007669"/>
    <property type="project" value="UniProtKB-EC"/>
</dbReference>
<dbReference type="EC" id="5.1.3.6" evidence="9"/>
<evidence type="ECO:0000256" key="1">
    <source>
        <dbReference type="ARBA" id="ARBA00004205"/>
    </source>
</evidence>
<dbReference type="PANTHER" id="PTHR43574">
    <property type="entry name" value="EPIMERASE-RELATED"/>
    <property type="match status" value="1"/>
</dbReference>
<keyword evidence="13" id="KW-1185">Reference proteome</keyword>
<accession>A0A9Q0KF02</accession>
<comment type="subcellular location">
    <subcellularLocation>
        <location evidence="1">Golgi apparatus</location>
        <location evidence="1">Golgi stack membrane</location>
        <topology evidence="1">Multi-pass membrane protein</topology>
    </subcellularLocation>
</comment>
<gene>
    <name evidence="12" type="ORF">NE237_016084</name>
</gene>
<evidence type="ECO:0000256" key="6">
    <source>
        <dbReference type="ARBA" id="ARBA00023136"/>
    </source>
</evidence>
<dbReference type="Proteomes" id="UP001141806">
    <property type="component" value="Unassembled WGS sequence"/>
</dbReference>
<evidence type="ECO:0000256" key="5">
    <source>
        <dbReference type="ARBA" id="ARBA00023027"/>
    </source>
</evidence>
<name>A0A9Q0KF02_9MAGN</name>
<evidence type="ECO:0000256" key="10">
    <source>
        <dbReference type="SAM" id="Phobius"/>
    </source>
</evidence>
<evidence type="ECO:0000256" key="4">
    <source>
        <dbReference type="ARBA" id="ARBA00022989"/>
    </source>
</evidence>
<evidence type="ECO:0000256" key="3">
    <source>
        <dbReference type="ARBA" id="ARBA00022692"/>
    </source>
</evidence>
<dbReference type="Gene3D" id="3.90.25.10">
    <property type="entry name" value="UDP-galactose 4-epimerase, domain 1"/>
    <property type="match status" value="1"/>
</dbReference>
<dbReference type="SUPFAM" id="SSF51735">
    <property type="entry name" value="NAD(P)-binding Rossmann-fold domains"/>
    <property type="match status" value="1"/>
</dbReference>
<comment type="similarity">
    <text evidence="2">Belongs to the NAD(P)-dependent epimerase/dehydratase family.</text>
</comment>
<keyword evidence="6 10" id="KW-0472">Membrane</keyword>
<evidence type="ECO:0000256" key="9">
    <source>
        <dbReference type="ARBA" id="ARBA00066697"/>
    </source>
</evidence>
<dbReference type="Gene3D" id="3.40.50.720">
    <property type="entry name" value="NAD(P)-binding Rossmann-like Domain"/>
    <property type="match status" value="1"/>
</dbReference>
<dbReference type="GO" id="GO:0032580">
    <property type="term" value="C:Golgi cisterna membrane"/>
    <property type="evidence" value="ECO:0007669"/>
    <property type="project" value="UniProtKB-SubCell"/>
</dbReference>
<keyword evidence="3 10" id="KW-0812">Transmembrane</keyword>
<feature type="domain" description="NAD-dependent epimerase/dehydratase" evidence="11">
    <location>
        <begin position="115"/>
        <end position="352"/>
    </location>
</feature>
<keyword evidence="7" id="KW-0413">Isomerase</keyword>
<feature type="transmembrane region" description="Helical" evidence="10">
    <location>
        <begin position="40"/>
        <end position="60"/>
    </location>
</feature>
<comment type="caution">
    <text evidence="12">The sequence shown here is derived from an EMBL/GenBank/DDBJ whole genome shotgun (WGS) entry which is preliminary data.</text>
</comment>
<evidence type="ECO:0000313" key="13">
    <source>
        <dbReference type="Proteomes" id="UP001141806"/>
    </source>
</evidence>
<dbReference type="FunFam" id="3.40.50.720:FF:000198">
    <property type="entry name" value="UDP-glucuronate 4-epimerase 3"/>
    <property type="match status" value="1"/>
</dbReference>
<dbReference type="Pfam" id="PF01370">
    <property type="entry name" value="Epimerase"/>
    <property type="match status" value="1"/>
</dbReference>
<evidence type="ECO:0000313" key="12">
    <source>
        <dbReference type="EMBL" id="KAJ4969383.1"/>
    </source>
</evidence>
<keyword evidence="5" id="KW-0520">NAD</keyword>
<dbReference type="InterPro" id="IPR001509">
    <property type="entry name" value="Epimerase_deHydtase"/>
</dbReference>
<dbReference type="AlphaFoldDB" id="A0A9Q0KF02"/>
<dbReference type="EMBL" id="JAMYWD010000006">
    <property type="protein sequence ID" value="KAJ4969383.1"/>
    <property type="molecule type" value="Genomic_DNA"/>
</dbReference>
<evidence type="ECO:0000256" key="2">
    <source>
        <dbReference type="ARBA" id="ARBA00007637"/>
    </source>
</evidence>